<dbReference type="AlphaFoldDB" id="A0A512NKQ2"/>
<proteinExistence type="predicted"/>
<reference evidence="2 3" key="1">
    <citation type="submission" date="2019-07" db="EMBL/GenBank/DDBJ databases">
        <title>Whole genome shotgun sequence of Reyranella soli NBRC 108950.</title>
        <authorList>
            <person name="Hosoyama A."/>
            <person name="Uohara A."/>
            <person name="Ohji S."/>
            <person name="Ichikawa N."/>
        </authorList>
    </citation>
    <scope>NUCLEOTIDE SEQUENCE [LARGE SCALE GENOMIC DNA]</scope>
    <source>
        <strain evidence="2 3">NBRC 108950</strain>
    </source>
</reference>
<accession>A0A512NKQ2</accession>
<keyword evidence="3" id="KW-1185">Reference proteome</keyword>
<name>A0A512NKQ2_9HYPH</name>
<protein>
    <submittedName>
        <fullName evidence="2">Uncharacterized protein</fullName>
    </submittedName>
</protein>
<evidence type="ECO:0000256" key="1">
    <source>
        <dbReference type="SAM" id="MobiDB-lite"/>
    </source>
</evidence>
<sequence>MSQKHRRSNREMKKPKQNKPKVVVPASPFASANSNPAKAAAAKRK</sequence>
<dbReference type="EMBL" id="BKAJ01000133">
    <property type="protein sequence ID" value="GEP59523.1"/>
    <property type="molecule type" value="Genomic_DNA"/>
</dbReference>
<feature type="compositionally biased region" description="Low complexity" evidence="1">
    <location>
        <begin position="20"/>
        <end position="45"/>
    </location>
</feature>
<dbReference type="RefSeq" id="WP_170303540.1">
    <property type="nucleotide sequence ID" value="NZ_BKAJ01000133.1"/>
</dbReference>
<comment type="caution">
    <text evidence="2">The sequence shown here is derived from an EMBL/GenBank/DDBJ whole genome shotgun (WGS) entry which is preliminary data.</text>
</comment>
<gene>
    <name evidence="2" type="ORF">RSO01_66890</name>
</gene>
<evidence type="ECO:0000313" key="2">
    <source>
        <dbReference type="EMBL" id="GEP59523.1"/>
    </source>
</evidence>
<dbReference type="Proteomes" id="UP000321058">
    <property type="component" value="Unassembled WGS sequence"/>
</dbReference>
<evidence type="ECO:0000313" key="3">
    <source>
        <dbReference type="Proteomes" id="UP000321058"/>
    </source>
</evidence>
<feature type="region of interest" description="Disordered" evidence="1">
    <location>
        <begin position="1"/>
        <end position="45"/>
    </location>
</feature>
<organism evidence="2 3">
    <name type="scientific">Reyranella soli</name>
    <dbReference type="NCBI Taxonomy" id="1230389"/>
    <lineage>
        <taxon>Bacteria</taxon>
        <taxon>Pseudomonadati</taxon>
        <taxon>Pseudomonadota</taxon>
        <taxon>Alphaproteobacteria</taxon>
        <taxon>Hyphomicrobiales</taxon>
        <taxon>Reyranellaceae</taxon>
        <taxon>Reyranella</taxon>
    </lineage>
</organism>